<dbReference type="InterPro" id="IPR009061">
    <property type="entry name" value="DNA-bd_dom_put_sf"/>
</dbReference>
<dbReference type="Proteomes" id="UP001058860">
    <property type="component" value="Chromosome"/>
</dbReference>
<dbReference type="SMART" id="SM00422">
    <property type="entry name" value="HTH_MERR"/>
    <property type="match status" value="1"/>
</dbReference>
<gene>
    <name evidence="3" type="ORF">LRS13_23380</name>
</gene>
<dbReference type="SUPFAM" id="SSF46955">
    <property type="entry name" value="Putative DNA-binding domain"/>
    <property type="match status" value="1"/>
</dbReference>
<keyword evidence="1" id="KW-0238">DNA-binding</keyword>
<evidence type="ECO:0000259" key="2">
    <source>
        <dbReference type="PROSITE" id="PS50937"/>
    </source>
</evidence>
<accession>A0ABY5PGH1</accession>
<dbReference type="RefSeq" id="WP_353864077.1">
    <property type="nucleotide sequence ID" value="NZ_CP088295.1"/>
</dbReference>
<dbReference type="InterPro" id="IPR000551">
    <property type="entry name" value="MerR-type_HTH_dom"/>
</dbReference>
<name>A0ABY5PGH1_9ACTN</name>
<proteinExistence type="predicted"/>
<dbReference type="EMBL" id="CP088295">
    <property type="protein sequence ID" value="UUY03575.1"/>
    <property type="molecule type" value="Genomic_DNA"/>
</dbReference>
<dbReference type="PANTHER" id="PTHR30204">
    <property type="entry name" value="REDOX-CYCLING DRUG-SENSING TRANSCRIPTIONAL ACTIVATOR SOXR"/>
    <property type="match status" value="1"/>
</dbReference>
<dbReference type="Gene3D" id="1.10.1660.10">
    <property type="match status" value="1"/>
</dbReference>
<dbReference type="Pfam" id="PF13411">
    <property type="entry name" value="MerR_1"/>
    <property type="match status" value="1"/>
</dbReference>
<evidence type="ECO:0000256" key="1">
    <source>
        <dbReference type="ARBA" id="ARBA00023125"/>
    </source>
</evidence>
<sequence>MSTPEARLTIEQLSAETDMTVRNIRSYRTLGLLPPPEVRDGVGYYGDEHVRRLRLVRELQADGFNLKGIKQLLDATHDSNVLLRLRRLMHAPWTGETTQVVTREELEHLIGPAEEPGLLQDAVDTGVLVPLDDGSFEVPNPLTLRIAAENIKYGIPLGAALAAHRRVRDLCEQIAQSNVDVFVEHVWRPFERDGYPEERWTQIAEAIEELRPLSAEGVMALYGPAMADAVERTLGDELRRLSDAGQ</sequence>
<evidence type="ECO:0000313" key="3">
    <source>
        <dbReference type="EMBL" id="UUY03575.1"/>
    </source>
</evidence>
<reference evidence="4" key="1">
    <citation type="submission" date="2021-11" db="EMBL/GenBank/DDBJ databases">
        <title>Cultivation dependent microbiological survey of springs from the worlds oldest radium mine currently devoted to the extraction of radon-saturated water.</title>
        <authorList>
            <person name="Kapinusova G."/>
            <person name="Smrhova T."/>
            <person name="Strejcek M."/>
            <person name="Suman J."/>
            <person name="Jani K."/>
            <person name="Pajer P."/>
            <person name="Uhlik O."/>
        </authorList>
    </citation>
    <scope>NUCLEOTIDE SEQUENCE [LARGE SCALE GENOMIC DNA]</scope>
    <source>
        <strain evidence="4">J379</strain>
    </source>
</reference>
<dbReference type="PANTHER" id="PTHR30204:SF93">
    <property type="entry name" value="HTH MERR-TYPE DOMAIN-CONTAINING PROTEIN"/>
    <property type="match status" value="1"/>
</dbReference>
<evidence type="ECO:0000313" key="4">
    <source>
        <dbReference type="Proteomes" id="UP001058860"/>
    </source>
</evidence>
<feature type="domain" description="HTH merR-type" evidence="2">
    <location>
        <begin position="7"/>
        <end position="75"/>
    </location>
</feature>
<keyword evidence="4" id="KW-1185">Reference proteome</keyword>
<dbReference type="InterPro" id="IPR047057">
    <property type="entry name" value="MerR_fam"/>
</dbReference>
<organism evidence="3 4">
    <name type="scientific">Svornostia abyssi</name>
    <dbReference type="NCBI Taxonomy" id="2898438"/>
    <lineage>
        <taxon>Bacteria</taxon>
        <taxon>Bacillati</taxon>
        <taxon>Actinomycetota</taxon>
        <taxon>Thermoleophilia</taxon>
        <taxon>Solirubrobacterales</taxon>
        <taxon>Baekduiaceae</taxon>
        <taxon>Svornostia</taxon>
    </lineage>
</organism>
<protein>
    <submittedName>
        <fullName evidence="3">MerR family transcriptional regulator</fullName>
    </submittedName>
</protein>
<dbReference type="PROSITE" id="PS50937">
    <property type="entry name" value="HTH_MERR_2"/>
    <property type="match status" value="1"/>
</dbReference>